<keyword evidence="4" id="KW-1185">Reference proteome</keyword>
<feature type="coiled-coil region" evidence="1">
    <location>
        <begin position="225"/>
        <end position="252"/>
    </location>
</feature>
<evidence type="ECO:0000313" key="4">
    <source>
        <dbReference type="Proteomes" id="UP000275078"/>
    </source>
</evidence>
<evidence type="ECO:0000256" key="1">
    <source>
        <dbReference type="SAM" id="Coils"/>
    </source>
</evidence>
<proteinExistence type="predicted"/>
<sequence length="314" mass="36920">MAPPTTIPTPFQSFWRRNQARLLLKQALPTQSDIDAAIDFLNSVQAINEDLFQLTLHLLTLWRNRNISDGQAIERAAGLFLPKQKSLYKLFGELAVTPERREGLFAALEAQEDYEAELEVVREREKKEELKEEVEELEEEKVYLEGEIVGLEGQVDELKEEVDDLRVELDVLQDTAEDLRIERNELENEVVSLKRRLADWEGWGQMAMAEMRRLGERNDVLWDQKEELEDVVDELEDHLGDSNEDRRRLKRETVRLGDSLAEARRREMAMEAELMAWRRIGMGKEERERSLTGTRKRRMEDEVDEMERPKRGKW</sequence>
<name>A0A3N4HQ37_ASCIM</name>
<gene>
    <name evidence="3" type="ORF">BJ508DRAFT_311557</name>
</gene>
<dbReference type="Gene3D" id="1.10.287.1490">
    <property type="match status" value="1"/>
</dbReference>
<evidence type="ECO:0000313" key="3">
    <source>
        <dbReference type="EMBL" id="RPA75942.1"/>
    </source>
</evidence>
<dbReference type="Proteomes" id="UP000275078">
    <property type="component" value="Unassembled WGS sequence"/>
</dbReference>
<accession>A0A3N4HQ37</accession>
<feature type="region of interest" description="Disordered" evidence="2">
    <location>
        <begin position="286"/>
        <end position="314"/>
    </location>
</feature>
<keyword evidence="1" id="KW-0175">Coiled coil</keyword>
<feature type="coiled-coil region" evidence="1">
    <location>
        <begin position="111"/>
        <end position="196"/>
    </location>
</feature>
<reference evidence="3 4" key="1">
    <citation type="journal article" date="2018" name="Nat. Ecol. Evol.">
        <title>Pezizomycetes genomes reveal the molecular basis of ectomycorrhizal truffle lifestyle.</title>
        <authorList>
            <person name="Murat C."/>
            <person name="Payen T."/>
            <person name="Noel B."/>
            <person name="Kuo A."/>
            <person name="Morin E."/>
            <person name="Chen J."/>
            <person name="Kohler A."/>
            <person name="Krizsan K."/>
            <person name="Balestrini R."/>
            <person name="Da Silva C."/>
            <person name="Montanini B."/>
            <person name="Hainaut M."/>
            <person name="Levati E."/>
            <person name="Barry K.W."/>
            <person name="Belfiori B."/>
            <person name="Cichocki N."/>
            <person name="Clum A."/>
            <person name="Dockter R.B."/>
            <person name="Fauchery L."/>
            <person name="Guy J."/>
            <person name="Iotti M."/>
            <person name="Le Tacon F."/>
            <person name="Lindquist E.A."/>
            <person name="Lipzen A."/>
            <person name="Malagnac F."/>
            <person name="Mello A."/>
            <person name="Molinier V."/>
            <person name="Miyauchi S."/>
            <person name="Poulain J."/>
            <person name="Riccioni C."/>
            <person name="Rubini A."/>
            <person name="Sitrit Y."/>
            <person name="Splivallo R."/>
            <person name="Traeger S."/>
            <person name="Wang M."/>
            <person name="Zifcakova L."/>
            <person name="Wipf D."/>
            <person name="Zambonelli A."/>
            <person name="Paolocci F."/>
            <person name="Nowrousian M."/>
            <person name="Ottonello S."/>
            <person name="Baldrian P."/>
            <person name="Spatafora J.W."/>
            <person name="Henrissat B."/>
            <person name="Nagy L.G."/>
            <person name="Aury J.M."/>
            <person name="Wincker P."/>
            <person name="Grigoriev I.V."/>
            <person name="Bonfante P."/>
            <person name="Martin F.M."/>
        </authorList>
    </citation>
    <scope>NUCLEOTIDE SEQUENCE [LARGE SCALE GENOMIC DNA]</scope>
    <source>
        <strain evidence="3 4">RN42</strain>
    </source>
</reference>
<dbReference type="AlphaFoldDB" id="A0A3N4HQ37"/>
<dbReference type="EMBL" id="ML119754">
    <property type="protein sequence ID" value="RPA75942.1"/>
    <property type="molecule type" value="Genomic_DNA"/>
</dbReference>
<evidence type="ECO:0000256" key="2">
    <source>
        <dbReference type="SAM" id="MobiDB-lite"/>
    </source>
</evidence>
<protein>
    <submittedName>
        <fullName evidence="3">Uncharacterized protein</fullName>
    </submittedName>
</protein>
<organism evidence="3 4">
    <name type="scientific">Ascobolus immersus RN42</name>
    <dbReference type="NCBI Taxonomy" id="1160509"/>
    <lineage>
        <taxon>Eukaryota</taxon>
        <taxon>Fungi</taxon>
        <taxon>Dikarya</taxon>
        <taxon>Ascomycota</taxon>
        <taxon>Pezizomycotina</taxon>
        <taxon>Pezizomycetes</taxon>
        <taxon>Pezizales</taxon>
        <taxon>Ascobolaceae</taxon>
        <taxon>Ascobolus</taxon>
    </lineage>
</organism>